<name>A0ACA9NSC5_9GLOM</name>
<gene>
    <name evidence="1" type="ORF">RPERSI_LOCUS8457</name>
</gene>
<proteinExistence type="predicted"/>
<evidence type="ECO:0000313" key="1">
    <source>
        <dbReference type="EMBL" id="CAG8665624.1"/>
    </source>
</evidence>
<accession>A0ACA9NSC5</accession>
<evidence type="ECO:0000313" key="2">
    <source>
        <dbReference type="Proteomes" id="UP000789920"/>
    </source>
</evidence>
<keyword evidence="2" id="KW-1185">Reference proteome</keyword>
<comment type="caution">
    <text evidence="1">The sequence shown here is derived from an EMBL/GenBank/DDBJ whole genome shotgun (WGS) entry which is preliminary data.</text>
</comment>
<dbReference type="EMBL" id="CAJVQC010015299">
    <property type="protein sequence ID" value="CAG8665624.1"/>
    <property type="molecule type" value="Genomic_DNA"/>
</dbReference>
<feature type="non-terminal residue" evidence="1">
    <location>
        <position position="81"/>
    </location>
</feature>
<organism evidence="1 2">
    <name type="scientific">Racocetra persica</name>
    <dbReference type="NCBI Taxonomy" id="160502"/>
    <lineage>
        <taxon>Eukaryota</taxon>
        <taxon>Fungi</taxon>
        <taxon>Fungi incertae sedis</taxon>
        <taxon>Mucoromycota</taxon>
        <taxon>Glomeromycotina</taxon>
        <taxon>Glomeromycetes</taxon>
        <taxon>Diversisporales</taxon>
        <taxon>Gigasporaceae</taxon>
        <taxon>Racocetra</taxon>
    </lineage>
</organism>
<protein>
    <submittedName>
        <fullName evidence="1">29396_t:CDS:1</fullName>
    </submittedName>
</protein>
<reference evidence="1" key="1">
    <citation type="submission" date="2021-06" db="EMBL/GenBank/DDBJ databases">
        <authorList>
            <person name="Kallberg Y."/>
            <person name="Tangrot J."/>
            <person name="Rosling A."/>
        </authorList>
    </citation>
    <scope>NUCLEOTIDE SEQUENCE</scope>
    <source>
        <strain evidence="1">MA461A</strain>
    </source>
</reference>
<sequence>MYIVTVLRSFSGKIGFFVFRHQDSTIQGVLQVDEKTVSKGFVKFAANVSVESIVIVEGVVSKPSEEIKSTTVTDAELHIKK</sequence>
<dbReference type="Proteomes" id="UP000789920">
    <property type="component" value="Unassembled WGS sequence"/>
</dbReference>